<dbReference type="EMBL" id="VFOX01000001">
    <property type="protein sequence ID" value="TQL85220.1"/>
    <property type="molecule type" value="Genomic_DNA"/>
</dbReference>
<organism evidence="1 2">
    <name type="scientific">Microbacterium saperdae</name>
    <dbReference type="NCBI Taxonomy" id="69368"/>
    <lineage>
        <taxon>Bacteria</taxon>
        <taxon>Bacillati</taxon>
        <taxon>Actinomycetota</taxon>
        <taxon>Actinomycetes</taxon>
        <taxon>Micrococcales</taxon>
        <taxon>Microbacteriaceae</taxon>
        <taxon>Microbacterium</taxon>
    </lineage>
</organism>
<dbReference type="AlphaFoldDB" id="A0A543BK50"/>
<gene>
    <name evidence="1" type="ORF">FB560_0825</name>
</gene>
<dbReference type="OrthoDB" id="5065086at2"/>
<sequence>MNSNAPLTKDRAGIDRRTVLRASVWSAPVIAVAVATPLAAASMEQPALTFEVSPLVDVDAPYGTRSLRLSNPSSTDFTGPLTFRMPAMSEATPFLIPGAVHSGDGNDDIWTIPSITVPAGETVMLDVAWPGPFPLAPEAQSLTVVTDPARGTITTTGNTEITSPYQYLWAAVTPGGDGSPAGTTSIFIGNTTETPYGTPVSPRLPLWTLPVVAAVPLSVNGTRYPGVKTLENNQLLVAYPDIPVAVEARTGKQLFTLLWGAGGVGVNGQQHRALISMGGLSVLGDILIHSRHRAV</sequence>
<dbReference type="InterPro" id="IPR006311">
    <property type="entry name" value="TAT_signal"/>
</dbReference>
<dbReference type="Proteomes" id="UP000317209">
    <property type="component" value="Unassembled WGS sequence"/>
</dbReference>
<accession>A0A543BK50</accession>
<dbReference type="RefSeq" id="WP_141871190.1">
    <property type="nucleotide sequence ID" value="NZ_VFOX01000001.1"/>
</dbReference>
<name>A0A543BK50_9MICO</name>
<evidence type="ECO:0000313" key="1">
    <source>
        <dbReference type="EMBL" id="TQL85220.1"/>
    </source>
</evidence>
<reference evidence="1 2" key="1">
    <citation type="submission" date="2019-06" db="EMBL/GenBank/DDBJ databases">
        <title>Sequencing the genomes of 1000 actinobacteria strains.</title>
        <authorList>
            <person name="Klenk H.-P."/>
        </authorList>
    </citation>
    <scope>NUCLEOTIDE SEQUENCE [LARGE SCALE GENOMIC DNA]</scope>
    <source>
        <strain evidence="1 2">DSM 20169</strain>
    </source>
</reference>
<protein>
    <submittedName>
        <fullName evidence="1">Uncharacterized protein</fullName>
    </submittedName>
</protein>
<dbReference type="PROSITE" id="PS51318">
    <property type="entry name" value="TAT"/>
    <property type="match status" value="1"/>
</dbReference>
<comment type="caution">
    <text evidence="1">The sequence shown here is derived from an EMBL/GenBank/DDBJ whole genome shotgun (WGS) entry which is preliminary data.</text>
</comment>
<evidence type="ECO:0000313" key="2">
    <source>
        <dbReference type="Proteomes" id="UP000317209"/>
    </source>
</evidence>
<keyword evidence="2" id="KW-1185">Reference proteome</keyword>
<proteinExistence type="predicted"/>